<evidence type="ECO:0000313" key="4">
    <source>
        <dbReference type="Proteomes" id="UP001329430"/>
    </source>
</evidence>
<evidence type="ECO:0000256" key="1">
    <source>
        <dbReference type="ARBA" id="ARBA00022737"/>
    </source>
</evidence>
<comment type="caution">
    <text evidence="3">The sequence shown here is derived from an EMBL/GenBank/DDBJ whole genome shotgun (WGS) entry which is preliminary data.</text>
</comment>
<gene>
    <name evidence="3" type="ORF">RI129_009300</name>
</gene>
<dbReference type="GO" id="GO:0036158">
    <property type="term" value="P:outer dynein arm assembly"/>
    <property type="evidence" value="ECO:0007669"/>
    <property type="project" value="TreeGrafter"/>
</dbReference>
<dbReference type="GO" id="GO:0045505">
    <property type="term" value="F:dynein intermediate chain binding"/>
    <property type="evidence" value="ECO:0007669"/>
    <property type="project" value="TreeGrafter"/>
</dbReference>
<dbReference type="InterPro" id="IPR016024">
    <property type="entry name" value="ARM-type_fold"/>
</dbReference>
<evidence type="ECO:0000313" key="3">
    <source>
        <dbReference type="EMBL" id="KAK5640753.1"/>
    </source>
</evidence>
<protein>
    <recommendedName>
        <fullName evidence="2">TOG domain-containing protein</fullName>
    </recommendedName>
</protein>
<dbReference type="InterPro" id="IPR034085">
    <property type="entry name" value="TOG"/>
</dbReference>
<keyword evidence="4" id="KW-1185">Reference proteome</keyword>
<name>A0AAN7V5T1_9COLE</name>
<dbReference type="GO" id="GO:0036159">
    <property type="term" value="P:inner dynein arm assembly"/>
    <property type="evidence" value="ECO:0007669"/>
    <property type="project" value="TreeGrafter"/>
</dbReference>
<accession>A0AAN7V5T1</accession>
<feature type="domain" description="TOG" evidence="2">
    <location>
        <begin position="95"/>
        <end position="321"/>
    </location>
</feature>
<dbReference type="PANTHER" id="PTHR16216">
    <property type="entry name" value="DYNEIN ASSEMBLY FACTOR 5, AXONEMAL"/>
    <property type="match status" value="1"/>
</dbReference>
<dbReference type="Pfam" id="PF24573">
    <property type="entry name" value="HEAT_DAAF5"/>
    <property type="match status" value="1"/>
</dbReference>
<dbReference type="GO" id="GO:0003341">
    <property type="term" value="P:cilium movement"/>
    <property type="evidence" value="ECO:0007669"/>
    <property type="project" value="TreeGrafter"/>
</dbReference>
<dbReference type="InterPro" id="IPR011989">
    <property type="entry name" value="ARM-like"/>
</dbReference>
<dbReference type="SUPFAM" id="SSF48371">
    <property type="entry name" value="ARM repeat"/>
    <property type="match status" value="1"/>
</dbReference>
<dbReference type="InterPro" id="IPR052623">
    <property type="entry name" value="DAAF5"/>
</dbReference>
<dbReference type="InterPro" id="IPR000357">
    <property type="entry name" value="HEAT"/>
</dbReference>
<reference evidence="3 4" key="1">
    <citation type="journal article" date="2024" name="Insects">
        <title>An Improved Chromosome-Level Genome Assembly of the Firefly Pyrocoelia pectoralis.</title>
        <authorList>
            <person name="Fu X."/>
            <person name="Meyer-Rochow V.B."/>
            <person name="Ballantyne L."/>
            <person name="Zhu X."/>
        </authorList>
    </citation>
    <scope>NUCLEOTIDE SEQUENCE [LARGE SCALE GENOMIC DNA]</scope>
    <source>
        <strain evidence="3">XCY_ONT2</strain>
    </source>
</reference>
<dbReference type="InterPro" id="IPR057978">
    <property type="entry name" value="TPR_DAAF5"/>
</dbReference>
<dbReference type="PANTHER" id="PTHR16216:SF2">
    <property type="entry name" value="DYNEIN AXONEMAL ASSEMBLY FACTOR 5"/>
    <property type="match status" value="1"/>
</dbReference>
<evidence type="ECO:0000259" key="2">
    <source>
        <dbReference type="SMART" id="SM01349"/>
    </source>
</evidence>
<dbReference type="AlphaFoldDB" id="A0AAN7V5T1"/>
<dbReference type="Proteomes" id="UP001329430">
    <property type="component" value="Chromosome 7"/>
</dbReference>
<dbReference type="GO" id="GO:0005737">
    <property type="term" value="C:cytoplasm"/>
    <property type="evidence" value="ECO:0007669"/>
    <property type="project" value="TreeGrafter"/>
</dbReference>
<dbReference type="EMBL" id="JAVRBK010000007">
    <property type="protein sequence ID" value="KAK5640753.1"/>
    <property type="molecule type" value="Genomic_DNA"/>
</dbReference>
<dbReference type="Gene3D" id="1.25.10.10">
    <property type="entry name" value="Leucine-rich Repeat Variant"/>
    <property type="match status" value="3"/>
</dbReference>
<organism evidence="3 4">
    <name type="scientific">Pyrocoelia pectoralis</name>
    <dbReference type="NCBI Taxonomy" id="417401"/>
    <lineage>
        <taxon>Eukaryota</taxon>
        <taxon>Metazoa</taxon>
        <taxon>Ecdysozoa</taxon>
        <taxon>Arthropoda</taxon>
        <taxon>Hexapoda</taxon>
        <taxon>Insecta</taxon>
        <taxon>Pterygota</taxon>
        <taxon>Neoptera</taxon>
        <taxon>Endopterygota</taxon>
        <taxon>Coleoptera</taxon>
        <taxon>Polyphaga</taxon>
        <taxon>Elateriformia</taxon>
        <taxon>Elateroidea</taxon>
        <taxon>Lampyridae</taxon>
        <taxon>Lampyrinae</taxon>
        <taxon>Pyrocoelia</taxon>
    </lineage>
</organism>
<proteinExistence type="predicted"/>
<keyword evidence="1" id="KW-0677">Repeat</keyword>
<dbReference type="Pfam" id="PF25757">
    <property type="entry name" value="TPR_DNAAF5"/>
    <property type="match status" value="1"/>
</dbReference>
<dbReference type="Pfam" id="PF02985">
    <property type="entry name" value="HEAT"/>
    <property type="match status" value="1"/>
</dbReference>
<dbReference type="SMART" id="SM01349">
    <property type="entry name" value="TOG"/>
    <property type="match status" value="1"/>
</dbReference>
<dbReference type="InterPro" id="IPR056497">
    <property type="entry name" value="HEAT_DAAF5"/>
</dbReference>
<sequence>MSLNLKDEKLAEPRKMCYNLQSDDKRVRKQALMNLRTYLLTNEFTDEELQFIFNETHIYTLKALRDKTEAVRSEAINVMRCLILDKLPKNDYYLTYIFPVFVERIGTVELVEESEEIRLEMLQFMQTIIVKYSKTIHLKPFLNDCVSVLCETVKDKHPAIKELSCKCITQLAEALPDYFHTQAESLVKPVLTAFSYQRFKIRLEAVKCMGDIVMHSQYKALEEAAGPMAERLFDQIPAVRQMVVQVASHWLLHYRDRYSFFHKLLPLILTGLNDEVDETRDKAHGLWQIVGLQYERENESDLKDQMDYLTTLPKYYPENLTRPNLGCRALVQRTVCKIAPALARELSSWQGDVRVRCGQLLCAVALHAEDYLTQHLQDLLPAMYTAARDEDQRVVVNVLQASELIGLFVPVETWCKLILPAIEDAPHYGQLSVLSSLIKGAPRQYIKLHLEDICKLLAEDSICQSRKCKYQRELVKCVRAILLKCDQEKNELGEYIFRTIVTVISLRDSQNNDLFDFSLLEELQKSFGFLSISHIWSEYSPNLLRRINTDPISWTPVTVERCIFESFLLESGEAFGENLCEIGNILAKTLDTDADPESRLKTFVALSTALDSKDELLSQVLVPTLVWHAGRTAEAMRTMAVSCVCSVLNPGVGIDLFPEAASIKPFLDKLTPLLLSLTEDSSSRSRHLAIQALRLIKVIATKRKSWTTDILLTIYPEILKRLDDPNDSVRMTAVNALPVIFNDSPSEFKNRNYNGHHEHIIDTLITHFDDDQDYELQADLAECLKVMASIASKSTLTDKFYKHKKLMRNKVALEELFKEFIFIS</sequence>